<dbReference type="EMBL" id="QJNU01000463">
    <property type="protein sequence ID" value="RYO98375.1"/>
    <property type="molecule type" value="Genomic_DNA"/>
</dbReference>
<dbReference type="AlphaFoldDB" id="A0A4Q4T318"/>
<proteinExistence type="predicted"/>
<reference evidence="1 2" key="1">
    <citation type="submission" date="2018-06" db="EMBL/GenBank/DDBJ databases">
        <title>Complete Genomes of Monosporascus.</title>
        <authorList>
            <person name="Robinson A.J."/>
            <person name="Natvig D.O."/>
        </authorList>
    </citation>
    <scope>NUCLEOTIDE SEQUENCE [LARGE SCALE GENOMIC DNA]</scope>
    <source>
        <strain evidence="1 2">CBS 110550</strain>
    </source>
</reference>
<keyword evidence="2" id="KW-1185">Reference proteome</keyword>
<accession>A0A4Q4T318</accession>
<sequence>MGETLLTAIARSGHLGVVCAASVSDFGLHFTTEVDDDPSANCNPIAAITFYAPQSINHPRAHAYRDGNQHGGAAMGFFPFPANGAWDVAYHAAFSRGVLVSRNETKFDFDGFKALYTSFNETIGRNFIDFWHAFIKALGVPSLRVRGGGFVYLTGWEGGLTALGTELYAEDAAFWTCRLP</sequence>
<name>A0A4Q4T318_9PEZI</name>
<organism evidence="1 2">
    <name type="scientific">Monosporascus ibericus</name>
    <dbReference type="NCBI Taxonomy" id="155417"/>
    <lineage>
        <taxon>Eukaryota</taxon>
        <taxon>Fungi</taxon>
        <taxon>Dikarya</taxon>
        <taxon>Ascomycota</taxon>
        <taxon>Pezizomycotina</taxon>
        <taxon>Sordariomycetes</taxon>
        <taxon>Xylariomycetidae</taxon>
        <taxon>Xylariales</taxon>
        <taxon>Xylariales incertae sedis</taxon>
        <taxon>Monosporascus</taxon>
    </lineage>
</organism>
<gene>
    <name evidence="1" type="ORF">DL764_007102</name>
</gene>
<comment type="caution">
    <text evidence="1">The sequence shown here is derived from an EMBL/GenBank/DDBJ whole genome shotgun (WGS) entry which is preliminary data.</text>
</comment>
<dbReference type="Proteomes" id="UP000293360">
    <property type="component" value="Unassembled WGS sequence"/>
</dbReference>
<dbReference type="OrthoDB" id="3927857at2759"/>
<protein>
    <submittedName>
        <fullName evidence="1">Uncharacterized protein</fullName>
    </submittedName>
</protein>
<evidence type="ECO:0000313" key="2">
    <source>
        <dbReference type="Proteomes" id="UP000293360"/>
    </source>
</evidence>
<evidence type="ECO:0000313" key="1">
    <source>
        <dbReference type="EMBL" id="RYO98375.1"/>
    </source>
</evidence>